<name>A0ABY4CQB6_9BACL</name>
<proteinExistence type="inferred from homology"/>
<dbReference type="GO" id="GO:0008710">
    <property type="term" value="F:8-amino-7-oxononanoate synthase activity"/>
    <property type="evidence" value="ECO:0007669"/>
    <property type="project" value="UniProtKB-EC"/>
</dbReference>
<keyword evidence="11" id="KW-1133">Transmembrane helix</keyword>
<dbReference type="EC" id="2.3.1.47" evidence="10"/>
<keyword evidence="11" id="KW-0812">Transmembrane</keyword>
<evidence type="ECO:0000313" key="13">
    <source>
        <dbReference type="EMBL" id="UOF92588.1"/>
    </source>
</evidence>
<gene>
    <name evidence="13" type="primary">bioF</name>
    <name evidence="13" type="ORF">LSG31_10760</name>
</gene>
<dbReference type="SUPFAM" id="SSF53383">
    <property type="entry name" value="PLP-dependent transferases"/>
    <property type="match status" value="1"/>
</dbReference>
<feature type="transmembrane region" description="Helical" evidence="11">
    <location>
        <begin position="267"/>
        <end position="288"/>
    </location>
</feature>
<keyword evidence="8 10" id="KW-0663">Pyridoxal phosphate</keyword>
<keyword evidence="6 10" id="KW-0808">Transferase</keyword>
<comment type="cofactor">
    <cofactor evidence="1 10">
        <name>pyridoxal 5'-phosphate</name>
        <dbReference type="ChEBI" id="CHEBI:597326"/>
    </cofactor>
</comment>
<dbReference type="EMBL" id="CP089291">
    <property type="protein sequence ID" value="UOF92588.1"/>
    <property type="molecule type" value="Genomic_DNA"/>
</dbReference>
<dbReference type="InterPro" id="IPR050087">
    <property type="entry name" value="AON_synthase_class-II"/>
</dbReference>
<evidence type="ECO:0000256" key="2">
    <source>
        <dbReference type="ARBA" id="ARBA00002513"/>
    </source>
</evidence>
<organism evidence="13 14">
    <name type="scientific">Fodinisporobacter ferrooxydans</name>
    <dbReference type="NCBI Taxonomy" id="2901836"/>
    <lineage>
        <taxon>Bacteria</taxon>
        <taxon>Bacillati</taxon>
        <taxon>Bacillota</taxon>
        <taxon>Bacilli</taxon>
        <taxon>Bacillales</taxon>
        <taxon>Alicyclobacillaceae</taxon>
        <taxon>Fodinisporobacter</taxon>
    </lineage>
</organism>
<evidence type="ECO:0000259" key="12">
    <source>
        <dbReference type="Pfam" id="PF00155"/>
    </source>
</evidence>
<dbReference type="PROSITE" id="PS00599">
    <property type="entry name" value="AA_TRANSFER_CLASS_2"/>
    <property type="match status" value="1"/>
</dbReference>
<keyword evidence="13" id="KW-0012">Acyltransferase</keyword>
<evidence type="ECO:0000256" key="9">
    <source>
        <dbReference type="ARBA" id="ARBA00047715"/>
    </source>
</evidence>
<comment type="catalytic activity">
    <reaction evidence="9 10">
        <text>6-carboxyhexanoyl-[ACP] + L-alanine + H(+) = (8S)-8-amino-7-oxononanoate + holo-[ACP] + CO2</text>
        <dbReference type="Rhea" id="RHEA:42288"/>
        <dbReference type="Rhea" id="RHEA-COMP:9685"/>
        <dbReference type="Rhea" id="RHEA-COMP:9955"/>
        <dbReference type="ChEBI" id="CHEBI:15378"/>
        <dbReference type="ChEBI" id="CHEBI:16526"/>
        <dbReference type="ChEBI" id="CHEBI:57972"/>
        <dbReference type="ChEBI" id="CHEBI:64479"/>
        <dbReference type="ChEBI" id="CHEBI:78846"/>
        <dbReference type="ChEBI" id="CHEBI:149468"/>
        <dbReference type="EC" id="2.3.1.47"/>
    </reaction>
</comment>
<evidence type="ECO:0000256" key="1">
    <source>
        <dbReference type="ARBA" id="ARBA00001933"/>
    </source>
</evidence>
<dbReference type="NCBIfam" id="TIGR00858">
    <property type="entry name" value="bioF"/>
    <property type="match status" value="1"/>
</dbReference>
<keyword evidence="14" id="KW-1185">Reference proteome</keyword>
<accession>A0ABY4CQB6</accession>
<comment type="function">
    <text evidence="2 10">Catalyzes the decarboxylative condensation of pimeloyl-[acyl-carrier protein] and L-alanine to produce 8-amino-7-oxononanoate (AON), [acyl-carrier protein], and carbon dioxide.</text>
</comment>
<dbReference type="InterPro" id="IPR015422">
    <property type="entry name" value="PyrdxlP-dep_Trfase_small"/>
</dbReference>
<evidence type="ECO:0000256" key="6">
    <source>
        <dbReference type="ARBA" id="ARBA00022679"/>
    </source>
</evidence>
<sequence length="398" mass="44810">MDTIWKAELKEELEQLQKLSQKRKLTEVEAAEQPWLTINHRNLLNLSSNNYLGLAGDIRLKEAMIHAVREIGTGAAASRLIVGNYPLYEQTESALAKWKGAEAGLIFSSGYSANIGMISSIIGRDGIVFSDKLNHASIVDGVILSRSEHKRYRHNDFNHLETLLKQAPFHKRKLIVTDTVFSMDGDLAKLQDLVTLKERYHAILMVDEAHSSGIFGEHGEGLVHHMKLQDKVEIQMGTFSKALGCFGAYAVGDRWLMEYFTNKMRSFIYTTALPPAILGAIYAAIRIVPNEHQRRRTLFEHSEYFRNSLLQLGFNICGSETQIIPILIGPNDQTTEFSQRLLEEGIAGIPIRPPTVPMNQARIRFSLMATHKREDLDFAIEKISLVGKQIGMIGGHTW</sequence>
<evidence type="ECO:0000256" key="5">
    <source>
        <dbReference type="ARBA" id="ARBA00011738"/>
    </source>
</evidence>
<keyword evidence="7" id="KW-0093">Biotin biosynthesis</keyword>
<dbReference type="InterPro" id="IPR015424">
    <property type="entry name" value="PyrdxlP-dep_Trfase"/>
</dbReference>
<comment type="pathway">
    <text evidence="3 10">Cofactor biosynthesis; biotin biosynthesis.</text>
</comment>
<evidence type="ECO:0000256" key="10">
    <source>
        <dbReference type="RuleBase" id="RU003693"/>
    </source>
</evidence>
<dbReference type="InterPro" id="IPR001917">
    <property type="entry name" value="Aminotrans_II_pyridoxalP_BS"/>
</dbReference>
<dbReference type="CDD" id="cd06454">
    <property type="entry name" value="KBL_like"/>
    <property type="match status" value="1"/>
</dbReference>
<evidence type="ECO:0000256" key="3">
    <source>
        <dbReference type="ARBA" id="ARBA00004746"/>
    </source>
</evidence>
<dbReference type="InterPro" id="IPR004839">
    <property type="entry name" value="Aminotransferase_I/II_large"/>
</dbReference>
<dbReference type="Gene3D" id="3.90.1150.10">
    <property type="entry name" value="Aspartate Aminotransferase, domain 1"/>
    <property type="match status" value="1"/>
</dbReference>
<dbReference type="RefSeq" id="WP_347439256.1">
    <property type="nucleotide sequence ID" value="NZ_CP089291.1"/>
</dbReference>
<keyword evidence="11" id="KW-0472">Membrane</keyword>
<dbReference type="Pfam" id="PF00155">
    <property type="entry name" value="Aminotran_1_2"/>
    <property type="match status" value="1"/>
</dbReference>
<evidence type="ECO:0000256" key="8">
    <source>
        <dbReference type="ARBA" id="ARBA00022898"/>
    </source>
</evidence>
<dbReference type="PANTHER" id="PTHR13693:SF100">
    <property type="entry name" value="8-AMINO-7-OXONONANOATE SYNTHASE"/>
    <property type="match status" value="1"/>
</dbReference>
<comment type="similarity">
    <text evidence="4 10">Belongs to the class-II pyridoxal-phosphate-dependent aminotransferase family. BioF subfamily.</text>
</comment>
<protein>
    <recommendedName>
        <fullName evidence="10">8-amino-7-ketopelargonate synthase</fullName>
        <ecNumber evidence="10">2.3.1.47</ecNumber>
    </recommendedName>
</protein>
<feature type="domain" description="Aminotransferase class I/classII large" evidence="12">
    <location>
        <begin position="42"/>
        <end position="383"/>
    </location>
</feature>
<evidence type="ECO:0000256" key="4">
    <source>
        <dbReference type="ARBA" id="ARBA00010008"/>
    </source>
</evidence>
<comment type="subunit">
    <text evidence="5 10">Homodimer.</text>
</comment>
<dbReference type="PANTHER" id="PTHR13693">
    <property type="entry name" value="CLASS II AMINOTRANSFERASE/8-AMINO-7-OXONONANOATE SYNTHASE"/>
    <property type="match status" value="1"/>
</dbReference>
<dbReference type="InterPro" id="IPR004723">
    <property type="entry name" value="AONS_Archaea/Proteobacteria"/>
</dbReference>
<evidence type="ECO:0000313" key="14">
    <source>
        <dbReference type="Proteomes" id="UP000830167"/>
    </source>
</evidence>
<dbReference type="Gene3D" id="3.40.640.10">
    <property type="entry name" value="Type I PLP-dependent aspartate aminotransferase-like (Major domain)"/>
    <property type="match status" value="1"/>
</dbReference>
<evidence type="ECO:0000256" key="7">
    <source>
        <dbReference type="ARBA" id="ARBA00022756"/>
    </source>
</evidence>
<dbReference type="InterPro" id="IPR015421">
    <property type="entry name" value="PyrdxlP-dep_Trfase_major"/>
</dbReference>
<reference evidence="13" key="1">
    <citation type="submission" date="2021-12" db="EMBL/GenBank/DDBJ databases">
        <title>Alicyclobacillaceae gen. nov., sp. nov., isolated from chalcocite enrichment system.</title>
        <authorList>
            <person name="Jiang Z."/>
        </authorList>
    </citation>
    <scope>NUCLEOTIDE SEQUENCE</scope>
    <source>
        <strain evidence="13">MYW30-H2</strain>
    </source>
</reference>
<evidence type="ECO:0000256" key="11">
    <source>
        <dbReference type="SAM" id="Phobius"/>
    </source>
</evidence>
<dbReference type="Proteomes" id="UP000830167">
    <property type="component" value="Chromosome"/>
</dbReference>